<name>A0AAE4C974_9ACTN</name>
<dbReference type="EMBL" id="JAVDYB010000001">
    <property type="protein sequence ID" value="MDR7275758.1"/>
    <property type="molecule type" value="Genomic_DNA"/>
</dbReference>
<feature type="region of interest" description="Disordered" evidence="1">
    <location>
        <begin position="1"/>
        <end position="20"/>
    </location>
</feature>
<evidence type="ECO:0000313" key="2">
    <source>
        <dbReference type="EMBL" id="MDR7275758.1"/>
    </source>
</evidence>
<organism evidence="2 3">
    <name type="scientific">Catenuloplanes atrovinosus</name>
    <dbReference type="NCBI Taxonomy" id="137266"/>
    <lineage>
        <taxon>Bacteria</taxon>
        <taxon>Bacillati</taxon>
        <taxon>Actinomycetota</taxon>
        <taxon>Actinomycetes</taxon>
        <taxon>Micromonosporales</taxon>
        <taxon>Micromonosporaceae</taxon>
        <taxon>Catenuloplanes</taxon>
    </lineage>
</organism>
<protein>
    <submittedName>
        <fullName evidence="2">Uncharacterized protein</fullName>
    </submittedName>
</protein>
<feature type="compositionally biased region" description="Basic and acidic residues" evidence="1">
    <location>
        <begin position="1"/>
        <end position="18"/>
    </location>
</feature>
<reference evidence="2" key="1">
    <citation type="submission" date="2023-07" db="EMBL/GenBank/DDBJ databases">
        <title>Sequencing the genomes of 1000 actinobacteria strains.</title>
        <authorList>
            <person name="Klenk H.-P."/>
        </authorList>
    </citation>
    <scope>NUCLEOTIDE SEQUENCE</scope>
    <source>
        <strain evidence="2">DSM 44707</strain>
    </source>
</reference>
<evidence type="ECO:0000313" key="3">
    <source>
        <dbReference type="Proteomes" id="UP001183643"/>
    </source>
</evidence>
<feature type="region of interest" description="Disordered" evidence="1">
    <location>
        <begin position="44"/>
        <end position="68"/>
    </location>
</feature>
<gene>
    <name evidence="2" type="ORF">J2S41_002536</name>
</gene>
<dbReference type="AlphaFoldDB" id="A0AAE4C974"/>
<comment type="caution">
    <text evidence="2">The sequence shown here is derived from an EMBL/GenBank/DDBJ whole genome shotgun (WGS) entry which is preliminary data.</text>
</comment>
<keyword evidence="3" id="KW-1185">Reference proteome</keyword>
<dbReference type="Proteomes" id="UP001183643">
    <property type="component" value="Unassembled WGS sequence"/>
</dbReference>
<dbReference type="RefSeq" id="WP_310367104.1">
    <property type="nucleotide sequence ID" value="NZ_JAVDYB010000001.1"/>
</dbReference>
<evidence type="ECO:0000256" key="1">
    <source>
        <dbReference type="SAM" id="MobiDB-lite"/>
    </source>
</evidence>
<accession>A0AAE4C974</accession>
<sequence>MSITRSDRHPGAHEDDWRQGGWSFRAEGTLPAGTRFWVAVDDQPANPWDARPADRPAPVTPAARRSPG</sequence>
<proteinExistence type="predicted"/>